<proteinExistence type="inferred from homology"/>
<dbReference type="GO" id="GO:0004180">
    <property type="term" value="F:carboxypeptidase activity"/>
    <property type="evidence" value="ECO:0007669"/>
    <property type="project" value="UniProtKB-ARBA"/>
</dbReference>
<dbReference type="GO" id="GO:0009252">
    <property type="term" value="P:peptidoglycan biosynthetic process"/>
    <property type="evidence" value="ECO:0007669"/>
    <property type="project" value="UniProtKB-UniPathway"/>
</dbReference>
<keyword evidence="3" id="KW-0808">Transferase</keyword>
<keyword evidence="11" id="KW-1185">Reference proteome</keyword>
<evidence type="ECO:0000313" key="10">
    <source>
        <dbReference type="EMBL" id="RHW17370.1"/>
    </source>
</evidence>
<dbReference type="GO" id="GO:0016740">
    <property type="term" value="F:transferase activity"/>
    <property type="evidence" value="ECO:0007669"/>
    <property type="project" value="UniProtKB-KW"/>
</dbReference>
<dbReference type="SUPFAM" id="SSF141523">
    <property type="entry name" value="L,D-transpeptidase catalytic domain-like"/>
    <property type="match status" value="1"/>
</dbReference>
<reference evidence="10 11" key="1">
    <citation type="submission" date="2018-08" db="EMBL/GenBank/DDBJ databases">
        <title>The multiple taxonomic identification of Sphingomonas gilva.</title>
        <authorList>
            <person name="Zhu D."/>
            <person name="Zheng S."/>
        </authorList>
    </citation>
    <scope>NUCLEOTIDE SEQUENCE [LARGE SCALE GENOMIC DNA]</scope>
    <source>
        <strain evidence="10 11">ZDH117</strain>
    </source>
</reference>
<accession>A0A396RLY2</accession>
<evidence type="ECO:0000256" key="6">
    <source>
        <dbReference type="ARBA" id="ARBA00023316"/>
    </source>
</evidence>
<feature type="domain" description="L,D-TPase catalytic" evidence="9">
    <location>
        <begin position="221"/>
        <end position="412"/>
    </location>
</feature>
<keyword evidence="8" id="KW-0732">Signal</keyword>
<evidence type="ECO:0000256" key="5">
    <source>
        <dbReference type="ARBA" id="ARBA00022984"/>
    </source>
</evidence>
<dbReference type="AlphaFoldDB" id="A0A396RLY2"/>
<evidence type="ECO:0000256" key="2">
    <source>
        <dbReference type="ARBA" id="ARBA00005992"/>
    </source>
</evidence>
<feature type="signal peptide" evidence="8">
    <location>
        <begin position="1"/>
        <end position="28"/>
    </location>
</feature>
<protein>
    <submittedName>
        <fullName evidence="10">L,D-transpeptidase</fullName>
    </submittedName>
</protein>
<dbReference type="PANTHER" id="PTHR41533:SF1">
    <property type="entry name" value="L,D-TRANSPEPTIDASE YCBB-RELATED"/>
    <property type="match status" value="1"/>
</dbReference>
<feature type="active site" description="Nucleophile" evidence="7">
    <location>
        <position position="374"/>
    </location>
</feature>
<gene>
    <name evidence="10" type="ORF">D1610_10360</name>
</gene>
<sequence length="439" mass="48270">MRPSRIPHLVLFATAAASIPAAGSPAHATQAQAAPAADALASAIREEAGGAVKRFYEERQFRPLWVKGGRIGPQADTLIGYLETARLDGLKPSSYDIDDLREAIAAARGGDPLAVARAEVELSEAFARYVRDQRRPRDVDMDYADSKLKPKKPKVETVLRAAAFPKSFEGYVKDMGWMSQHYVRLRRLAATAQKQGLSEAAAERLRLNLDRARLLPSPWTRHIVVDSSSGQLWYFEAGEQVGTMRVVVGAKETQTPMLAGMLQWAILNPYWNVPTYLAQNNIAPKVLSGRTLASMRIEALTDWSADAQKLPASSIDWAAVASGNQEVRLRELPGPANSMGRVKFLFPNEQGIYLHDTPARDLLKKNDRHFSNGCIRLEKAAELGRWLLQKSIRTSSKTPEQAVPLPVQVPVYLTYITAAATESGLAFRPDVYGRDGGDG</sequence>
<dbReference type="UniPathway" id="UPA00219"/>
<dbReference type="InterPro" id="IPR052905">
    <property type="entry name" value="LD-transpeptidase_YkuD-like"/>
</dbReference>
<comment type="pathway">
    <text evidence="1 7">Cell wall biogenesis; peptidoglycan biosynthesis.</text>
</comment>
<evidence type="ECO:0000256" key="8">
    <source>
        <dbReference type="SAM" id="SignalP"/>
    </source>
</evidence>
<evidence type="ECO:0000313" key="11">
    <source>
        <dbReference type="Proteomes" id="UP000266693"/>
    </source>
</evidence>
<keyword evidence="6 7" id="KW-0961">Cell wall biogenesis/degradation</keyword>
<organism evidence="10 11">
    <name type="scientific">Sphingomonas gilva</name>
    <dbReference type="NCBI Taxonomy" id="2305907"/>
    <lineage>
        <taxon>Bacteria</taxon>
        <taxon>Pseudomonadati</taxon>
        <taxon>Pseudomonadota</taxon>
        <taxon>Alphaproteobacteria</taxon>
        <taxon>Sphingomonadales</taxon>
        <taxon>Sphingomonadaceae</taxon>
        <taxon>Sphingomonas</taxon>
    </lineage>
</organism>
<dbReference type="GO" id="GO:0071555">
    <property type="term" value="P:cell wall organization"/>
    <property type="evidence" value="ECO:0007669"/>
    <property type="project" value="UniProtKB-UniRule"/>
</dbReference>
<evidence type="ECO:0000256" key="4">
    <source>
        <dbReference type="ARBA" id="ARBA00022960"/>
    </source>
</evidence>
<keyword evidence="5 7" id="KW-0573">Peptidoglycan synthesis</keyword>
<feature type="chain" id="PRO_5017385850" evidence="8">
    <location>
        <begin position="29"/>
        <end position="439"/>
    </location>
</feature>
<dbReference type="InterPro" id="IPR045380">
    <property type="entry name" value="LD_TPept_scaffold_dom"/>
</dbReference>
<comment type="caution">
    <text evidence="10">The sequence shown here is derived from an EMBL/GenBank/DDBJ whole genome shotgun (WGS) entry which is preliminary data.</text>
</comment>
<dbReference type="RefSeq" id="WP_118864118.1">
    <property type="nucleotide sequence ID" value="NZ_QWLV01000004.1"/>
</dbReference>
<dbReference type="EMBL" id="QWLV01000004">
    <property type="protein sequence ID" value="RHW17370.1"/>
    <property type="molecule type" value="Genomic_DNA"/>
</dbReference>
<dbReference type="CDD" id="cd16913">
    <property type="entry name" value="YkuD_like"/>
    <property type="match status" value="1"/>
</dbReference>
<comment type="similarity">
    <text evidence="2">Belongs to the YkuD family.</text>
</comment>
<dbReference type="InterPro" id="IPR005490">
    <property type="entry name" value="LD_TPept_cat_dom"/>
</dbReference>
<dbReference type="GO" id="GO:0008360">
    <property type="term" value="P:regulation of cell shape"/>
    <property type="evidence" value="ECO:0007669"/>
    <property type="project" value="UniProtKB-UniRule"/>
</dbReference>
<feature type="active site" description="Proton donor/acceptor" evidence="7">
    <location>
        <position position="355"/>
    </location>
</feature>
<evidence type="ECO:0000259" key="9">
    <source>
        <dbReference type="PROSITE" id="PS52029"/>
    </source>
</evidence>
<dbReference type="InterPro" id="IPR038063">
    <property type="entry name" value="Transpep_catalytic_dom"/>
</dbReference>
<dbReference type="OrthoDB" id="9778545at2"/>
<evidence type="ECO:0000256" key="3">
    <source>
        <dbReference type="ARBA" id="ARBA00022679"/>
    </source>
</evidence>
<keyword evidence="4 7" id="KW-0133">Cell shape</keyword>
<dbReference type="Gene3D" id="2.40.440.10">
    <property type="entry name" value="L,D-transpeptidase catalytic domain-like"/>
    <property type="match status" value="1"/>
</dbReference>
<name>A0A396RLY2_9SPHN</name>
<dbReference type="Proteomes" id="UP000266693">
    <property type="component" value="Unassembled WGS sequence"/>
</dbReference>
<dbReference type="PROSITE" id="PS52029">
    <property type="entry name" value="LD_TPASE"/>
    <property type="match status" value="1"/>
</dbReference>
<evidence type="ECO:0000256" key="7">
    <source>
        <dbReference type="PROSITE-ProRule" id="PRU01373"/>
    </source>
</evidence>
<dbReference type="Pfam" id="PF03734">
    <property type="entry name" value="YkuD"/>
    <property type="match status" value="1"/>
</dbReference>
<evidence type="ECO:0000256" key="1">
    <source>
        <dbReference type="ARBA" id="ARBA00004752"/>
    </source>
</evidence>
<dbReference type="Pfam" id="PF20142">
    <property type="entry name" value="Scaffold"/>
    <property type="match status" value="1"/>
</dbReference>
<dbReference type="PANTHER" id="PTHR41533">
    <property type="entry name" value="L,D-TRANSPEPTIDASE HI_1667-RELATED"/>
    <property type="match status" value="1"/>
</dbReference>